<dbReference type="SUPFAM" id="SSF57959">
    <property type="entry name" value="Leucine zipper domain"/>
    <property type="match status" value="1"/>
</dbReference>
<reference evidence="2 3" key="1">
    <citation type="journal article" date="2016" name="Environ. Microbiol.">
        <title>Effector profiles distinguish formae speciales of Fusarium oxysporum.</title>
        <authorList>
            <person name="van Dam P."/>
            <person name="Fokkens L."/>
            <person name="Schmidt S.M."/>
            <person name="Linmans J.H."/>
            <person name="Kistler H.C."/>
            <person name="Ma L.J."/>
            <person name="Rep M."/>
        </authorList>
    </citation>
    <scope>NUCLEOTIDE SEQUENCE [LARGE SCALE GENOMIC DNA]</scope>
    <source>
        <strain evidence="2 3">Forc016</strain>
    </source>
</reference>
<evidence type="ECO:0000313" key="2">
    <source>
        <dbReference type="EMBL" id="PCD46483.1"/>
    </source>
</evidence>
<evidence type="ECO:0000256" key="1">
    <source>
        <dbReference type="SAM" id="MobiDB-lite"/>
    </source>
</evidence>
<feature type="region of interest" description="Disordered" evidence="1">
    <location>
        <begin position="218"/>
        <end position="259"/>
    </location>
</feature>
<organism evidence="2 3">
    <name type="scientific">Fusarium oxysporum f. sp. radicis-cucumerinum</name>
    <dbReference type="NCBI Taxonomy" id="327505"/>
    <lineage>
        <taxon>Eukaryota</taxon>
        <taxon>Fungi</taxon>
        <taxon>Dikarya</taxon>
        <taxon>Ascomycota</taxon>
        <taxon>Pezizomycotina</taxon>
        <taxon>Sordariomycetes</taxon>
        <taxon>Hypocreomycetidae</taxon>
        <taxon>Hypocreales</taxon>
        <taxon>Nectriaceae</taxon>
        <taxon>Fusarium</taxon>
        <taxon>Fusarium oxysporum species complex</taxon>
    </lineage>
</organism>
<dbReference type="AlphaFoldDB" id="A0A2H3I8L4"/>
<evidence type="ECO:0008006" key="4">
    <source>
        <dbReference type="Google" id="ProtNLM"/>
    </source>
</evidence>
<sequence>MIDLLRSSLDYRFCYPHELARLNSTSKAKMPRKHKTAATVAENRDAQRRSRARRQELIADLQGRLEKYERMGVEASIEMQRVAQAVSVQNQRLKDLLGVYGASDREIERYLSSPEEHHRALTDGCRCNSCGRLLLGITQMSAMPTDDPPQGLSLSASSMAGDAAPMMSNLIPPTAGRNQPSSTEPLLELIQPQEENEEVLFLREEEPISNHEIHEANGAGNTAASSSSAPTDVLSPLSDSFDSSNSIIHSSNQSEPLETSCDKAAEILVEFHSHTDPSWARSALGCHGDDSCSVKNTKIFQLMDHIH</sequence>
<feature type="compositionally biased region" description="Low complexity" evidence="1">
    <location>
        <begin position="218"/>
        <end position="254"/>
    </location>
</feature>
<dbReference type="PANTHER" id="PTHR42070">
    <property type="entry name" value="FILAMENT ASSOCIATED PROTEIN, PUTATIVE (AFU_ORTHOLOGUE AFUA_8G06630)-RELATED"/>
    <property type="match status" value="1"/>
</dbReference>
<feature type="region of interest" description="Disordered" evidence="1">
    <location>
        <begin position="163"/>
        <end position="183"/>
    </location>
</feature>
<accession>A0A2H3I8L4</accession>
<dbReference type="EMBL" id="MABQ02000001">
    <property type="protein sequence ID" value="PCD46483.1"/>
    <property type="molecule type" value="Genomic_DNA"/>
</dbReference>
<evidence type="ECO:0000313" key="3">
    <source>
        <dbReference type="Proteomes" id="UP000219602"/>
    </source>
</evidence>
<dbReference type="GO" id="GO:0003700">
    <property type="term" value="F:DNA-binding transcription factor activity"/>
    <property type="evidence" value="ECO:0007669"/>
    <property type="project" value="InterPro"/>
</dbReference>
<dbReference type="PANTHER" id="PTHR42070:SF1">
    <property type="entry name" value="FILAMENT ASSOCIATED PROTEIN, PUTATIVE (AFU_ORTHOLOGUE AFUA_8G06630)-RELATED"/>
    <property type="match status" value="1"/>
</dbReference>
<reference evidence="2 3" key="2">
    <citation type="journal article" date="2017" name="Sci. Rep.">
        <title>A mobile pathogenicity chromosome in Fusarium oxysporum for infection of multiple cucurbit species.</title>
        <authorList>
            <person name="van Dam P."/>
            <person name="Fokkens L."/>
            <person name="Ayukawa Y."/>
            <person name="van der Gragt M."/>
            <person name="Ter Horst A."/>
            <person name="Brankovics B."/>
            <person name="Houterman P.M."/>
            <person name="Arie T."/>
            <person name="Rep M."/>
        </authorList>
    </citation>
    <scope>NUCLEOTIDE SEQUENCE [LARGE SCALE GENOMIC DNA]</scope>
    <source>
        <strain evidence="2 3">Forc016</strain>
    </source>
</reference>
<gene>
    <name evidence="2" type="ORF">AU210_001889</name>
</gene>
<proteinExistence type="predicted"/>
<dbReference type="STRING" id="327505.A0A2H3I8L4"/>
<dbReference type="Proteomes" id="UP000219602">
    <property type="component" value="Chromosome 1"/>
</dbReference>
<name>A0A2H3I8L4_FUSOX</name>
<dbReference type="Gene3D" id="1.20.5.170">
    <property type="match status" value="1"/>
</dbReference>
<comment type="caution">
    <text evidence="2">The sequence shown here is derived from an EMBL/GenBank/DDBJ whole genome shotgun (WGS) entry which is preliminary data.</text>
</comment>
<dbReference type="InterPro" id="IPR046347">
    <property type="entry name" value="bZIP_sf"/>
</dbReference>
<protein>
    <recommendedName>
        <fullName evidence="4">BZIP domain-containing protein</fullName>
    </recommendedName>
</protein>